<dbReference type="Proteomes" id="UP000826212">
    <property type="component" value="Chromosome"/>
</dbReference>
<sequence>MISPNIKELILFMLCMFFVTTRGVGQNQTIQGKVLDKSNGESIIGAVVVLYPSKSGGVTNTEGYFSFITKEQDHKEIRVQCMGYDSKTIPFNQIKNGSIQVELSPSTQEIGEVKVTGAQRTMTLRNAQVSAHTISPKQIENLPSLAGEKDIIKAIQMLPGVSGGSEGSSSLIVRGGSPDQNLFLIDNVPVYNASHVLGLFSIFTPEAIRNVDFYKGGFSAEYGGRLSSVVDISMKEGNRDHITGDISIGTISSKGLIEGPINGGKGAFMFTGRRTYIDLLMQPFIKNYNNKNANSGTKEDTKFTSYFYDMTGKITYSIAPNTKAYFSIYKGTDQFGVNNKSTKSNEFGEEKSSLDMNINWGNLTSSLRLNQIHSSRWYSNLTVYSSMYEYLTKMSSEEDINTTIENNKIEYKSNFKNNYTSKVTDWGLKYDSRLLLSASNKIKWGMSGVYHQFTPGKNVTTTTDESGTKSNIQGTLDTNTKEGAAFIEWETDPNYRWKLKMGLRYAIYQAKDKLFQYYEPRVAIRYLASDFVSLKASYSLMNQPIHLLSQNNFALGTSIWVPATVKIPPSNCQQFTVGALVQLSPSVSFSIEGWAKKMTNQIDFKYGVFESSEHWEDEVTRGDGRAYGMDVLLKKDMGKTTGWIAYTLSRNERNFAALNNGNWFPYRYDRTHDFSLVLQHKFSKNIEFGANYILSSGYPITIPTSYYTTTEGSVGLIVPKMNNKRMKLYHRLDCSISFHKDRKRGRRTWTFGAYNVYARKNPYNYTTSITKPTDGSPSTISITEYSLFSIIPSITYRFNFK</sequence>
<evidence type="ECO:0000313" key="2">
    <source>
        <dbReference type="Proteomes" id="UP000826212"/>
    </source>
</evidence>
<gene>
    <name evidence="1" type="ORF">K4L44_05055</name>
</gene>
<proteinExistence type="predicted"/>
<organism evidence="1 2">
    <name type="scientific">Halosquirtibacter laminarini</name>
    <dbReference type="NCBI Taxonomy" id="3374600"/>
    <lineage>
        <taxon>Bacteria</taxon>
        <taxon>Pseudomonadati</taxon>
        <taxon>Bacteroidota</taxon>
        <taxon>Bacteroidia</taxon>
        <taxon>Marinilabiliales</taxon>
        <taxon>Prolixibacteraceae</taxon>
        <taxon>Halosquirtibacter</taxon>
    </lineage>
</organism>
<evidence type="ECO:0000313" key="1">
    <source>
        <dbReference type="EMBL" id="QZE15205.1"/>
    </source>
</evidence>
<reference evidence="1" key="1">
    <citation type="submission" date="2021-08" db="EMBL/GenBank/DDBJ databases">
        <title>Novel anaerobic bacterium isolated from sea squirt in East Sea, Republic of Korea.</title>
        <authorList>
            <person name="Nguyen T.H."/>
            <person name="Li Z."/>
            <person name="Lee Y.-J."/>
            <person name="Ko J."/>
            <person name="Kim S.-G."/>
        </authorList>
    </citation>
    <scope>NUCLEOTIDE SEQUENCE</scope>
    <source>
        <strain evidence="1">KCTC 25031</strain>
    </source>
</reference>
<keyword evidence="2" id="KW-1185">Reference proteome</keyword>
<dbReference type="EMBL" id="CP081303">
    <property type="protein sequence ID" value="QZE15205.1"/>
    <property type="molecule type" value="Genomic_DNA"/>
</dbReference>
<keyword evidence="1" id="KW-0675">Receptor</keyword>
<protein>
    <submittedName>
        <fullName evidence="1">TonB-dependent receptor</fullName>
    </submittedName>
</protein>
<accession>A0AC61NHQ3</accession>
<name>A0AC61NHQ3_9BACT</name>